<sequence length="419" mass="44632">MKSVRRYQPPAMSRREAAARTAIARHGRVLRPRHRAGARDSAWALAIELPFDGTGDRQPAASRWLMWKDAAVGLCLHPGAVESWLAAKMPELAANELPAAFVDAVIEALIEDIWALLPEGTPRPVFLSACPDGQQQRQHRWHAVRLSLLGVGTNAQVCTTMLADDTALGNLAAVLAGVRPEADRLPLCGIHVPVGAVVGETFLSVEEIRSLTLGDVVLFDRQAGSGRDESWLVLPGHQRVRARRAANTSSAFLIIDHWISDMTDLSYPPPDAPSFPDELAHTETAGIDPGLGAEGAQPGMGSDMEESDAHRAAACSDEQTNRGPSADPAASAAAAGGAPDLRAIPVHLTFDLGHKAVSIAELQELRPGEIFELGRSIQDGPVYVRANGKCIGIADLVDVEGRLGARILALSDGEHPECL</sequence>
<name>A0A1W6YX15_9BORD</name>
<evidence type="ECO:0000313" key="5">
    <source>
        <dbReference type="Proteomes" id="UP000194139"/>
    </source>
</evidence>
<dbReference type="GO" id="GO:0071978">
    <property type="term" value="P:bacterial-type flagellum-dependent swarming motility"/>
    <property type="evidence" value="ECO:0007669"/>
    <property type="project" value="TreeGrafter"/>
</dbReference>
<organism evidence="4 5">
    <name type="scientific">Bordetella genomosp. 9</name>
    <dbReference type="NCBI Taxonomy" id="1416803"/>
    <lineage>
        <taxon>Bacteria</taxon>
        <taxon>Pseudomonadati</taxon>
        <taxon>Pseudomonadota</taxon>
        <taxon>Betaproteobacteria</taxon>
        <taxon>Burkholderiales</taxon>
        <taxon>Alcaligenaceae</taxon>
        <taxon>Bordetella</taxon>
    </lineage>
</organism>
<feature type="domain" description="Flagellar motor switch protein FliN-like C-terminal" evidence="3">
    <location>
        <begin position="341"/>
        <end position="408"/>
    </location>
</feature>
<dbReference type="AlphaFoldDB" id="A0A1W6YX15"/>
<gene>
    <name evidence="4" type="ORF">CAL13_05135</name>
</gene>
<dbReference type="Gene3D" id="2.30.330.10">
    <property type="entry name" value="SpoA-like"/>
    <property type="match status" value="1"/>
</dbReference>
<dbReference type="PANTHER" id="PTHR30034">
    <property type="entry name" value="FLAGELLAR MOTOR SWITCH PROTEIN FLIM"/>
    <property type="match status" value="1"/>
</dbReference>
<dbReference type="InterPro" id="IPR001172">
    <property type="entry name" value="FliN_T3SS_HrcQb"/>
</dbReference>
<proteinExistence type="inferred from homology"/>
<reference evidence="4 5" key="1">
    <citation type="submission" date="2017-05" db="EMBL/GenBank/DDBJ databases">
        <title>Complete and WGS of Bordetella genogroups.</title>
        <authorList>
            <person name="Spilker T."/>
            <person name="LiPuma J."/>
        </authorList>
    </citation>
    <scope>NUCLEOTIDE SEQUENCE [LARGE SCALE GENOMIC DNA]</scope>
    <source>
        <strain evidence="4 5">AU17164</strain>
    </source>
</reference>
<feature type="region of interest" description="Disordered" evidence="2">
    <location>
        <begin position="269"/>
        <end position="334"/>
    </location>
</feature>
<dbReference type="GO" id="GO:0030254">
    <property type="term" value="P:protein secretion by the type III secretion system"/>
    <property type="evidence" value="ECO:0007669"/>
    <property type="project" value="InterPro"/>
</dbReference>
<comment type="similarity">
    <text evidence="1">Belongs to the FliN/MopA/SpaO family.</text>
</comment>
<dbReference type="NCBIfam" id="TIGR02551">
    <property type="entry name" value="SpaO_YscQ"/>
    <property type="match status" value="1"/>
</dbReference>
<dbReference type="PRINTS" id="PR00956">
    <property type="entry name" value="FLGMOTORFLIN"/>
</dbReference>
<dbReference type="GO" id="GO:0050918">
    <property type="term" value="P:positive chemotaxis"/>
    <property type="evidence" value="ECO:0007669"/>
    <property type="project" value="TreeGrafter"/>
</dbReference>
<evidence type="ECO:0000313" key="4">
    <source>
        <dbReference type="EMBL" id="ARP85662.1"/>
    </source>
</evidence>
<evidence type="ECO:0000256" key="1">
    <source>
        <dbReference type="ARBA" id="ARBA00009226"/>
    </source>
</evidence>
<dbReference type="Pfam" id="PF01052">
    <property type="entry name" value="FliMN_C"/>
    <property type="match status" value="1"/>
</dbReference>
<evidence type="ECO:0000259" key="3">
    <source>
        <dbReference type="Pfam" id="PF01052"/>
    </source>
</evidence>
<dbReference type="InterPro" id="IPR001543">
    <property type="entry name" value="FliN-like_C"/>
</dbReference>
<dbReference type="GO" id="GO:0003774">
    <property type="term" value="F:cytoskeletal motor activity"/>
    <property type="evidence" value="ECO:0007669"/>
    <property type="project" value="InterPro"/>
</dbReference>
<evidence type="ECO:0000256" key="2">
    <source>
        <dbReference type="SAM" id="MobiDB-lite"/>
    </source>
</evidence>
<dbReference type="GO" id="GO:0009425">
    <property type="term" value="C:bacterial-type flagellum basal body"/>
    <property type="evidence" value="ECO:0007669"/>
    <property type="project" value="InterPro"/>
</dbReference>
<keyword evidence="5" id="KW-1185">Reference proteome</keyword>
<dbReference type="EMBL" id="CP021109">
    <property type="protein sequence ID" value="ARP85662.1"/>
    <property type="molecule type" value="Genomic_DNA"/>
</dbReference>
<dbReference type="InterPro" id="IPR013385">
    <property type="entry name" value="T3SS_SpaO/YscQ/SpaO"/>
</dbReference>
<dbReference type="InterPro" id="IPR036429">
    <property type="entry name" value="SpoA-like_sf"/>
</dbReference>
<dbReference type="SUPFAM" id="SSF101801">
    <property type="entry name" value="Surface presentation of antigens (SPOA)"/>
    <property type="match status" value="2"/>
</dbReference>
<dbReference type="Proteomes" id="UP000194139">
    <property type="component" value="Chromosome"/>
</dbReference>
<dbReference type="PANTHER" id="PTHR30034:SF6">
    <property type="entry name" value="YOP PROTEINS TRANSLOCATION PROTEIN Q"/>
    <property type="match status" value="1"/>
</dbReference>
<feature type="compositionally biased region" description="Low complexity" evidence="2">
    <location>
        <begin position="323"/>
        <end position="334"/>
    </location>
</feature>
<protein>
    <recommendedName>
        <fullName evidence="3">Flagellar motor switch protein FliN-like C-terminal domain-containing protein</fullName>
    </recommendedName>
</protein>
<accession>A0A1W6YX15</accession>